<dbReference type="InterPro" id="IPR050091">
    <property type="entry name" value="PKS_NRPS_Biosynth_Enz"/>
</dbReference>
<evidence type="ECO:0000256" key="1">
    <source>
        <dbReference type="ARBA" id="ARBA00001957"/>
    </source>
</evidence>
<dbReference type="InterPro" id="IPR016036">
    <property type="entry name" value="Malonyl_transacylase_ACP-bd"/>
</dbReference>
<dbReference type="CDD" id="cd08952">
    <property type="entry name" value="KR_1_SDR_x"/>
    <property type="match status" value="1"/>
</dbReference>
<dbReference type="Pfam" id="PF16197">
    <property type="entry name" value="KAsynt_C_assoc"/>
    <property type="match status" value="1"/>
</dbReference>
<evidence type="ECO:0000313" key="12">
    <source>
        <dbReference type="Proteomes" id="UP001595872"/>
    </source>
</evidence>
<comment type="caution">
    <text evidence="11">The sequence shown here is derived from an EMBL/GenBank/DDBJ whole genome shotgun (WGS) entry which is preliminary data.</text>
</comment>
<dbReference type="Gene3D" id="3.40.50.720">
    <property type="entry name" value="NAD(P)-binding Rossmann-like Domain"/>
    <property type="match status" value="1"/>
</dbReference>
<dbReference type="InterPro" id="IPR018201">
    <property type="entry name" value="Ketoacyl_synth_AS"/>
</dbReference>
<dbReference type="InterPro" id="IPR015083">
    <property type="entry name" value="NorB/c/GfsB-D-like_docking"/>
</dbReference>
<dbReference type="InterPro" id="IPR032821">
    <property type="entry name" value="PKS_assoc"/>
</dbReference>
<keyword evidence="3" id="KW-0597">Phosphoprotein</keyword>
<dbReference type="InterPro" id="IPR036299">
    <property type="entry name" value="Polyketide_synth_docking_sf"/>
</dbReference>
<dbReference type="SUPFAM" id="SSF55048">
    <property type="entry name" value="Probable ACP-binding domain of malonyl-CoA ACP transacylase"/>
    <property type="match status" value="1"/>
</dbReference>
<dbReference type="InterPro" id="IPR001227">
    <property type="entry name" value="Ac_transferase_dom_sf"/>
</dbReference>
<dbReference type="PROSITE" id="PS00012">
    <property type="entry name" value="PHOSPHOPANTETHEINE"/>
    <property type="match status" value="1"/>
</dbReference>
<dbReference type="Gene3D" id="3.30.70.3290">
    <property type="match status" value="1"/>
</dbReference>
<dbReference type="InterPro" id="IPR036291">
    <property type="entry name" value="NAD(P)-bd_dom_sf"/>
</dbReference>
<accession>A0ABV9TXM2</accession>
<dbReference type="InterPro" id="IPR020841">
    <property type="entry name" value="PKS_Beta-ketoAc_synthase_dom"/>
</dbReference>
<dbReference type="InterPro" id="IPR009081">
    <property type="entry name" value="PP-bd_ACP"/>
</dbReference>
<dbReference type="InterPro" id="IPR013968">
    <property type="entry name" value="PKS_KR"/>
</dbReference>
<feature type="region of interest" description="Disordered" evidence="8">
    <location>
        <begin position="1182"/>
        <end position="1204"/>
    </location>
</feature>
<evidence type="ECO:0000259" key="9">
    <source>
        <dbReference type="PROSITE" id="PS50075"/>
    </source>
</evidence>
<evidence type="ECO:0000259" key="10">
    <source>
        <dbReference type="PROSITE" id="PS52004"/>
    </source>
</evidence>
<dbReference type="InterPro" id="IPR016035">
    <property type="entry name" value="Acyl_Trfase/lysoPLipase"/>
</dbReference>
<dbReference type="Pfam" id="PF00698">
    <property type="entry name" value="Acyl_transf_1"/>
    <property type="match status" value="1"/>
</dbReference>
<dbReference type="InterPro" id="IPR014031">
    <property type="entry name" value="Ketoacyl_synth_C"/>
</dbReference>
<dbReference type="InterPro" id="IPR014030">
    <property type="entry name" value="Ketoacyl_synth_N"/>
</dbReference>
<dbReference type="InterPro" id="IPR014043">
    <property type="entry name" value="Acyl_transferase_dom"/>
</dbReference>
<dbReference type="Pfam" id="PF08990">
    <property type="entry name" value="Docking"/>
    <property type="match status" value="1"/>
</dbReference>
<dbReference type="InterPro" id="IPR006162">
    <property type="entry name" value="Ppantetheine_attach_site"/>
</dbReference>
<dbReference type="InterPro" id="IPR057326">
    <property type="entry name" value="KR_dom"/>
</dbReference>
<dbReference type="Gene3D" id="6.10.140.1830">
    <property type="match status" value="1"/>
</dbReference>
<dbReference type="SUPFAM" id="SSF52151">
    <property type="entry name" value="FabD/lysophospholipase-like"/>
    <property type="match status" value="1"/>
</dbReference>
<dbReference type="Proteomes" id="UP001595872">
    <property type="component" value="Unassembled WGS sequence"/>
</dbReference>
<dbReference type="Gene3D" id="1.10.1200.10">
    <property type="entry name" value="ACP-like"/>
    <property type="match status" value="1"/>
</dbReference>
<dbReference type="Pfam" id="PF00109">
    <property type="entry name" value="ketoacyl-synt"/>
    <property type="match status" value="1"/>
</dbReference>
<protein>
    <submittedName>
        <fullName evidence="11">Acyltransferase domain-containing protein</fullName>
    </submittedName>
</protein>
<keyword evidence="2" id="KW-0596">Phosphopantetheine</keyword>
<proteinExistence type="predicted"/>
<dbReference type="EMBL" id="JBHSIT010000002">
    <property type="protein sequence ID" value="MFC4907552.1"/>
    <property type="molecule type" value="Genomic_DNA"/>
</dbReference>
<keyword evidence="7 11" id="KW-0012">Acyltransferase</keyword>
<dbReference type="PANTHER" id="PTHR43775:SF51">
    <property type="entry name" value="INACTIVE PHENOLPHTHIOCEROL SYNTHESIS POLYKETIDE SYNTHASE TYPE I PKS1-RELATED"/>
    <property type="match status" value="1"/>
</dbReference>
<evidence type="ECO:0000256" key="6">
    <source>
        <dbReference type="ARBA" id="ARBA00023268"/>
    </source>
</evidence>
<dbReference type="SUPFAM" id="SSF53901">
    <property type="entry name" value="Thiolase-like"/>
    <property type="match status" value="1"/>
</dbReference>
<dbReference type="SUPFAM" id="SSF101173">
    <property type="entry name" value="Docking domain B of the erythromycin polyketide synthase (DEBS)"/>
    <property type="match status" value="1"/>
</dbReference>
<feature type="domain" description="Carrier" evidence="9">
    <location>
        <begin position="1474"/>
        <end position="1549"/>
    </location>
</feature>
<keyword evidence="4" id="KW-0808">Transferase</keyword>
<dbReference type="RefSeq" id="WP_378253396.1">
    <property type="nucleotide sequence ID" value="NZ_JBHSIT010000002.1"/>
</dbReference>
<feature type="region of interest" description="Disordered" evidence="8">
    <location>
        <begin position="1103"/>
        <end position="1122"/>
    </location>
</feature>
<dbReference type="GO" id="GO:0016746">
    <property type="term" value="F:acyltransferase activity"/>
    <property type="evidence" value="ECO:0007669"/>
    <property type="project" value="UniProtKB-KW"/>
</dbReference>
<keyword evidence="6" id="KW-0511">Multifunctional enzyme</keyword>
<dbReference type="PROSITE" id="PS00606">
    <property type="entry name" value="KS3_1"/>
    <property type="match status" value="1"/>
</dbReference>
<evidence type="ECO:0000256" key="7">
    <source>
        <dbReference type="ARBA" id="ARBA00023315"/>
    </source>
</evidence>
<gene>
    <name evidence="11" type="ORF">ACFPCY_09490</name>
</gene>
<dbReference type="Pfam" id="PF02801">
    <property type="entry name" value="Ketoacyl-synt_C"/>
    <property type="match status" value="1"/>
</dbReference>
<evidence type="ECO:0000256" key="3">
    <source>
        <dbReference type="ARBA" id="ARBA00022553"/>
    </source>
</evidence>
<comment type="cofactor">
    <cofactor evidence="1">
        <name>pantetheine 4'-phosphate</name>
        <dbReference type="ChEBI" id="CHEBI:47942"/>
    </cofactor>
</comment>
<dbReference type="SMART" id="SM00822">
    <property type="entry name" value="PKS_KR"/>
    <property type="match status" value="1"/>
</dbReference>
<dbReference type="SUPFAM" id="SSF51735">
    <property type="entry name" value="NAD(P)-binding Rossmann-fold domains"/>
    <property type="match status" value="2"/>
</dbReference>
<dbReference type="SMART" id="SM00827">
    <property type="entry name" value="PKS_AT"/>
    <property type="match status" value="1"/>
</dbReference>
<dbReference type="SUPFAM" id="SSF47336">
    <property type="entry name" value="ACP-like"/>
    <property type="match status" value="1"/>
</dbReference>
<dbReference type="InterPro" id="IPR016039">
    <property type="entry name" value="Thiolase-like"/>
</dbReference>
<keyword evidence="5" id="KW-0045">Antibiotic biosynthesis</keyword>
<reference evidence="12" key="1">
    <citation type="journal article" date="2019" name="Int. J. Syst. Evol. Microbiol.">
        <title>The Global Catalogue of Microorganisms (GCM) 10K type strain sequencing project: providing services to taxonomists for standard genome sequencing and annotation.</title>
        <authorList>
            <consortium name="The Broad Institute Genomics Platform"/>
            <consortium name="The Broad Institute Genome Sequencing Center for Infectious Disease"/>
            <person name="Wu L."/>
            <person name="Ma J."/>
        </authorList>
    </citation>
    <scope>NUCLEOTIDE SEQUENCE [LARGE SCALE GENOMIC DNA]</scope>
    <source>
        <strain evidence="12">KLKA75</strain>
    </source>
</reference>
<dbReference type="SMART" id="SM00823">
    <property type="entry name" value="PKS_PP"/>
    <property type="match status" value="1"/>
</dbReference>
<dbReference type="SMART" id="SM01294">
    <property type="entry name" value="PKS_PP_betabranch"/>
    <property type="match status" value="1"/>
</dbReference>
<name>A0ABV9TXM2_9ACTN</name>
<evidence type="ECO:0000256" key="8">
    <source>
        <dbReference type="SAM" id="MobiDB-lite"/>
    </source>
</evidence>
<dbReference type="PROSITE" id="PS52004">
    <property type="entry name" value="KS3_2"/>
    <property type="match status" value="1"/>
</dbReference>
<feature type="compositionally biased region" description="Acidic residues" evidence="8">
    <location>
        <begin position="1107"/>
        <end position="1116"/>
    </location>
</feature>
<dbReference type="Gene3D" id="3.40.47.10">
    <property type="match status" value="1"/>
</dbReference>
<organism evidence="11 12">
    <name type="scientific">Actinomadura gamaensis</name>
    <dbReference type="NCBI Taxonomy" id="1763541"/>
    <lineage>
        <taxon>Bacteria</taxon>
        <taxon>Bacillati</taxon>
        <taxon>Actinomycetota</taxon>
        <taxon>Actinomycetes</taxon>
        <taxon>Streptosporangiales</taxon>
        <taxon>Thermomonosporaceae</taxon>
        <taxon>Actinomadura</taxon>
    </lineage>
</organism>
<dbReference type="Gene3D" id="3.40.50.11460">
    <property type="match status" value="1"/>
</dbReference>
<evidence type="ECO:0000256" key="5">
    <source>
        <dbReference type="ARBA" id="ARBA00023194"/>
    </source>
</evidence>
<dbReference type="PANTHER" id="PTHR43775">
    <property type="entry name" value="FATTY ACID SYNTHASE"/>
    <property type="match status" value="1"/>
</dbReference>
<dbReference type="InterPro" id="IPR036736">
    <property type="entry name" value="ACP-like_sf"/>
</dbReference>
<evidence type="ECO:0000256" key="4">
    <source>
        <dbReference type="ARBA" id="ARBA00022679"/>
    </source>
</evidence>
<dbReference type="Pfam" id="PF18369">
    <property type="entry name" value="PKS_DE"/>
    <property type="match status" value="1"/>
</dbReference>
<evidence type="ECO:0000313" key="11">
    <source>
        <dbReference type="EMBL" id="MFC4907552.1"/>
    </source>
</evidence>
<evidence type="ECO:0000256" key="2">
    <source>
        <dbReference type="ARBA" id="ARBA00022450"/>
    </source>
</evidence>
<dbReference type="CDD" id="cd00833">
    <property type="entry name" value="PKS"/>
    <property type="match status" value="1"/>
</dbReference>
<dbReference type="Gene3D" id="3.40.366.10">
    <property type="entry name" value="Malonyl-Coenzyme A Acyl Carrier Protein, domain 2"/>
    <property type="match status" value="1"/>
</dbReference>
<dbReference type="Pfam" id="PF08659">
    <property type="entry name" value="KR"/>
    <property type="match status" value="1"/>
</dbReference>
<keyword evidence="12" id="KW-1185">Reference proteome</keyword>
<dbReference type="SMART" id="SM00825">
    <property type="entry name" value="PKS_KS"/>
    <property type="match status" value="1"/>
</dbReference>
<dbReference type="PROSITE" id="PS50075">
    <property type="entry name" value="CARRIER"/>
    <property type="match status" value="1"/>
</dbReference>
<dbReference type="InterPro" id="IPR041618">
    <property type="entry name" value="PKS_DE"/>
</dbReference>
<sequence length="1630" mass="171927">MSAAEDKLRQYLKRVTVDLNRTRRRLREVEEQAREPLAVVGTACRLPGGVRSAADLWDLVSAGRDAIGGFPTDRGWDLDALYHPDPDHPGTSYVRHGGFLTDADGFDAAFFGISPREALAMEPQQRVLLETTWELLEGAGFDPRSLRGAGVGVFAGISSQDYHTGLGAPDEVEGYIATGSLASVVSGRVAYTLGLEGPAVTIDTACSSSLVAVHLAGTALRRGECDLAIAGGVTVLATPTAYVEFSRQRGLAPDGRCKAFAASADGTGFSEGVALVLLERLSDARRNGHRVLAVIRGSAVNQDGASNGLTAPNDAAQERVIRRALEDARLKPSEVDAVEAHGTGTTLGDPIEAQALVATYGADRPAGGSPLWLGSVKSNLGHTQAAAGVAGLIKMVMAMRHGVLPASLHIDEPSAYVDWETSGLRLLTEPRPWPAGERPRRAGVSSFGISGTNAHLILEQAPDTSADPEPEPELAPAEAPSTIPWVLSARSAPALRAQAARLRDLVADDPGLSPVEVGWSLLKSRSLFEHRAVVLGRDRIATLAALAEGETSPDLITGVAGSVGPGPVLVFPGQGSQWAGMGAELLDESPVFAARMAECEQALDPHVDWSLSEVICGDGAELSRVDVVQPVLWAVMVSLAAVWADHGVKPAAVVGHSQGEIAAACVAGALSLQDAARVVALRSKALRRLAGGGAMASLGVSAEQAEALVTGEVGIAAVNSPSSTVVSGPPDQVASVVANAQSRGLRARMIEVDYASHGPQVDQITDELRQTLAGVTPLAARVKFYSAVTAAPHDTASLDTEYWITNLRQPVRFAEAVRALLDDGHRVFIEASAHPVLTTALEEIFDAAAVPAVAIPTLRRDHGDRDQVLRSLAHAHAAGVQVDWTRDRPADPPPRLVDLPTYPFQHQRFWLPDVARPATAAGPADEEETRFWTTLEHGNGDELAETVGIRDAGERASLDAVLPALSRWRRDRRRRSAIDSWRYRVEWRRLPDGPSGAADEAWLVVRPKGVADEWSETCVAALESGAGRVGRLDVEPDVDRAELAALLRAAAAATGTPPTRVLSLLPLDENGGTGVAGVLTLLQALLDSGLDARLWTLTRGAVLAGDGDGDGDGDTEGPERPDQAEVWGLGRVAALEHPAVWGGLVDLPPAPDDLAPERLREALTRADGEDELAVRPSGTFGRRLVRDPVGTGQKEPRWRPQGPALVTGGPDAPAGQVATWLAELGADPVYLLVPPGGAAENGTPPPPGVVHVEEVPAEVGTLVHVPAPGELAPLATSDPAAVDRAVRAHVEAVRQVEESCAPDTVVYFSSVAAAWGARDHGAFAAAHAHLEALARERRAGGGHAAFVAWSLWDVTDDANVTDGEDGQDARAGAVRPHLELARRQGLEPLDAGSALAALRRILDRDDPSAVVADVEWRRFASLIVAERRTRLFDEVPEAAETVRAARDGDGEAAEVTEALRRELAALPDEPRRREALASLVRTHVATVLRYGGADEVDPQRPFKELGFDSLAAVELRNRLRTATGLRLPATLVFDRPTPDALAGWLLERLLPAGAGAALPAFGRLDDLEAALALLPPEDVRRSGLADRLQTLLWRYTDPAGADAAADGDGGDLAAATADEMFALIDRELGA</sequence>
<dbReference type="InterPro" id="IPR020806">
    <property type="entry name" value="PKS_PP-bd"/>
</dbReference>
<feature type="domain" description="Ketosynthase family 3 (KS3)" evidence="10">
    <location>
        <begin position="34"/>
        <end position="460"/>
    </location>
</feature>
<dbReference type="Pfam" id="PF00550">
    <property type="entry name" value="PP-binding"/>
    <property type="match status" value="1"/>
</dbReference>